<dbReference type="Gene3D" id="3.30.70.360">
    <property type="match status" value="1"/>
</dbReference>
<evidence type="ECO:0000313" key="4">
    <source>
        <dbReference type="Proteomes" id="UP001523392"/>
    </source>
</evidence>
<dbReference type="CDD" id="cd03886">
    <property type="entry name" value="M20_Acy1"/>
    <property type="match status" value="1"/>
</dbReference>
<dbReference type="EMBL" id="JAFIRR010000123">
    <property type="protein sequence ID" value="MCO6418291.1"/>
    <property type="molecule type" value="Genomic_DNA"/>
</dbReference>
<protein>
    <submittedName>
        <fullName evidence="3">M20 family metallopeptidase</fullName>
    </submittedName>
</protein>
<feature type="domain" description="Peptidase M20 dimerisation" evidence="2">
    <location>
        <begin position="195"/>
        <end position="285"/>
    </location>
</feature>
<dbReference type="SUPFAM" id="SSF55031">
    <property type="entry name" value="Bacterial exopeptidase dimerisation domain"/>
    <property type="match status" value="1"/>
</dbReference>
<reference evidence="3 4" key="1">
    <citation type="submission" date="2021-12" db="EMBL/GenBank/DDBJ databases">
        <title>Siccirubricoccus leaddurans sp. nov., a high concentration Zn2+ tolerance bacterium.</title>
        <authorList>
            <person name="Cao Y."/>
        </authorList>
    </citation>
    <scope>NUCLEOTIDE SEQUENCE [LARGE SCALE GENOMIC DNA]</scope>
    <source>
        <strain evidence="3 4">KC 17139</strain>
    </source>
</reference>
<comment type="caution">
    <text evidence="3">The sequence shown here is derived from an EMBL/GenBank/DDBJ whole genome shotgun (WGS) entry which is preliminary data.</text>
</comment>
<gene>
    <name evidence="3" type="ORF">JYK14_19285</name>
</gene>
<dbReference type="Proteomes" id="UP001523392">
    <property type="component" value="Unassembled WGS sequence"/>
</dbReference>
<dbReference type="InterPro" id="IPR011650">
    <property type="entry name" value="Peptidase_M20_dimer"/>
</dbReference>
<dbReference type="Gene3D" id="3.40.630.10">
    <property type="entry name" value="Zn peptidases"/>
    <property type="match status" value="1"/>
</dbReference>
<dbReference type="Pfam" id="PF07687">
    <property type="entry name" value="M20_dimer"/>
    <property type="match status" value="1"/>
</dbReference>
<dbReference type="InterPro" id="IPR036264">
    <property type="entry name" value="Bact_exopeptidase_dim_dom"/>
</dbReference>
<dbReference type="InterPro" id="IPR002933">
    <property type="entry name" value="Peptidase_M20"/>
</dbReference>
<keyword evidence="1" id="KW-0378">Hydrolase</keyword>
<name>A0ABT1D8R0_9PROT</name>
<dbReference type="SUPFAM" id="SSF53187">
    <property type="entry name" value="Zn-dependent exopeptidases"/>
    <property type="match status" value="1"/>
</dbReference>
<dbReference type="Pfam" id="PF01546">
    <property type="entry name" value="Peptidase_M20"/>
    <property type="match status" value="1"/>
</dbReference>
<evidence type="ECO:0000259" key="2">
    <source>
        <dbReference type="Pfam" id="PF07687"/>
    </source>
</evidence>
<proteinExistence type="predicted"/>
<evidence type="ECO:0000313" key="3">
    <source>
        <dbReference type="EMBL" id="MCO6418291.1"/>
    </source>
</evidence>
<sequence>MADRLLNDPETRIRAAAEALEPRLVELRRDIHAHPELAFEEVRTAGIVAAELARMGIPHRTGIGRTGVVGVIEGGRPGPTLAIRADMDALPIHEATGLPFASQVDGKMHACGHDIHTTTLLGVAEVLKALAPQLAGRVKLVFQPAEEALGGAAAMVADGVLEGVDMALGFHNQPDMPVGRFGYVRGATLAAADRFDLVITGKSGHAAHPEVAIDPIVAAGAFIANAQTVVSREIDPLHPAVVTIGMIHGGTAPNIIPESVELRGTVRTLSTAARDTAEAALKRLAAGLEAMHRVRCALAYRRGVPPLINADSVLDPAVSAVRAQFGEVVAEGKPSMGAEDFAEFAERVPAFQLRIGSGAPGRRDHLHNHDYQPDERCIGLGVQALSRIALEILA</sequence>
<dbReference type="PANTHER" id="PTHR11014:SF63">
    <property type="entry name" value="METALLOPEPTIDASE, PUTATIVE (AFU_ORTHOLOGUE AFUA_6G09600)-RELATED"/>
    <property type="match status" value="1"/>
</dbReference>
<dbReference type="InterPro" id="IPR017439">
    <property type="entry name" value="Amidohydrolase"/>
</dbReference>
<organism evidence="3 4">
    <name type="scientific">Siccirubricoccus soli</name>
    <dbReference type="NCBI Taxonomy" id="2899147"/>
    <lineage>
        <taxon>Bacteria</taxon>
        <taxon>Pseudomonadati</taxon>
        <taxon>Pseudomonadota</taxon>
        <taxon>Alphaproteobacteria</taxon>
        <taxon>Acetobacterales</taxon>
        <taxon>Roseomonadaceae</taxon>
        <taxon>Siccirubricoccus</taxon>
    </lineage>
</organism>
<dbReference type="PIRSF" id="PIRSF005962">
    <property type="entry name" value="Pept_M20D_amidohydro"/>
    <property type="match status" value="1"/>
</dbReference>
<dbReference type="NCBIfam" id="TIGR01891">
    <property type="entry name" value="amidohydrolases"/>
    <property type="match status" value="1"/>
</dbReference>
<keyword evidence="4" id="KW-1185">Reference proteome</keyword>
<accession>A0ABT1D8R0</accession>
<evidence type="ECO:0000256" key="1">
    <source>
        <dbReference type="ARBA" id="ARBA00022801"/>
    </source>
</evidence>
<dbReference type="RefSeq" id="WP_252954919.1">
    <property type="nucleotide sequence ID" value="NZ_JAFIRR010000123.1"/>
</dbReference>
<dbReference type="PANTHER" id="PTHR11014">
    <property type="entry name" value="PEPTIDASE M20 FAMILY MEMBER"/>
    <property type="match status" value="1"/>
</dbReference>